<dbReference type="PROSITE" id="PS00211">
    <property type="entry name" value="ABC_TRANSPORTER_1"/>
    <property type="match status" value="1"/>
</dbReference>
<dbReference type="PROSITE" id="PS50929">
    <property type="entry name" value="ABC_TM1F"/>
    <property type="match status" value="1"/>
</dbReference>
<feature type="transmembrane region" description="Helical" evidence="10">
    <location>
        <begin position="13"/>
        <end position="33"/>
    </location>
</feature>
<comment type="caution">
    <text evidence="13">The sequence shown here is derived from an EMBL/GenBank/DDBJ whole genome shotgun (WGS) entry which is preliminary data.</text>
</comment>
<dbReference type="InterPro" id="IPR011527">
    <property type="entry name" value="ABC1_TM_dom"/>
</dbReference>
<organism evidence="13 14">
    <name type="scientific">Akanthomyces muscarius</name>
    <name type="common">Entomopathogenic fungus</name>
    <name type="synonym">Lecanicillium muscarium</name>
    <dbReference type="NCBI Taxonomy" id="2231603"/>
    <lineage>
        <taxon>Eukaryota</taxon>
        <taxon>Fungi</taxon>
        <taxon>Dikarya</taxon>
        <taxon>Ascomycota</taxon>
        <taxon>Pezizomycotina</taxon>
        <taxon>Sordariomycetes</taxon>
        <taxon>Hypocreomycetidae</taxon>
        <taxon>Hypocreales</taxon>
        <taxon>Cordycipitaceae</taxon>
        <taxon>Akanthomyces</taxon>
    </lineage>
</organism>
<protein>
    <recommendedName>
        <fullName evidence="15">Heavy metal tolerance protein</fullName>
    </recommendedName>
</protein>
<dbReference type="InterPro" id="IPR003439">
    <property type="entry name" value="ABC_transporter-like_ATP-bd"/>
</dbReference>
<dbReference type="EMBL" id="JAJHUN010000008">
    <property type="protein sequence ID" value="KAJ4154138.1"/>
    <property type="molecule type" value="Genomic_DNA"/>
</dbReference>
<evidence type="ECO:0000256" key="10">
    <source>
        <dbReference type="SAM" id="Phobius"/>
    </source>
</evidence>
<dbReference type="InterPro" id="IPR039421">
    <property type="entry name" value="Type_1_exporter"/>
</dbReference>
<accession>A0A9W8UM54</accession>
<evidence type="ECO:0000256" key="7">
    <source>
        <dbReference type="ARBA" id="ARBA00023136"/>
    </source>
</evidence>
<dbReference type="InterPro" id="IPR003593">
    <property type="entry name" value="AAA+_ATPase"/>
</dbReference>
<feature type="domain" description="ABC transmembrane type-1" evidence="12">
    <location>
        <begin position="296"/>
        <end position="524"/>
    </location>
</feature>
<dbReference type="SUPFAM" id="SSF90123">
    <property type="entry name" value="ABC transporter transmembrane region"/>
    <property type="match status" value="1"/>
</dbReference>
<dbReference type="Proteomes" id="UP001144673">
    <property type="component" value="Chromosome 5"/>
</dbReference>
<dbReference type="GO" id="GO:0140359">
    <property type="term" value="F:ABC-type transporter activity"/>
    <property type="evidence" value="ECO:0007669"/>
    <property type="project" value="InterPro"/>
</dbReference>
<dbReference type="PROSITE" id="PS50893">
    <property type="entry name" value="ABC_TRANSPORTER_2"/>
    <property type="match status" value="1"/>
</dbReference>
<feature type="compositionally biased region" description="Basic and acidic residues" evidence="9">
    <location>
        <begin position="206"/>
        <end position="228"/>
    </location>
</feature>
<evidence type="ECO:0000256" key="4">
    <source>
        <dbReference type="ARBA" id="ARBA00022741"/>
    </source>
</evidence>
<keyword evidence="7 10" id="KW-0472">Membrane</keyword>
<proteinExistence type="inferred from homology"/>
<dbReference type="InterPro" id="IPR017871">
    <property type="entry name" value="ABC_transporter-like_CS"/>
</dbReference>
<keyword evidence="5" id="KW-0067">ATP-binding</keyword>
<evidence type="ECO:0000256" key="3">
    <source>
        <dbReference type="ARBA" id="ARBA00022692"/>
    </source>
</evidence>
<gene>
    <name evidence="13" type="ORF">LMH87_010601</name>
</gene>
<evidence type="ECO:0000256" key="1">
    <source>
        <dbReference type="ARBA" id="ARBA00004141"/>
    </source>
</evidence>
<dbReference type="PANTHER" id="PTHR24221">
    <property type="entry name" value="ATP-BINDING CASSETTE SUB-FAMILY B"/>
    <property type="match status" value="1"/>
</dbReference>
<keyword evidence="14" id="KW-1185">Reference proteome</keyword>
<evidence type="ECO:0000256" key="2">
    <source>
        <dbReference type="ARBA" id="ARBA00022448"/>
    </source>
</evidence>
<dbReference type="InterPro" id="IPR036640">
    <property type="entry name" value="ABC1_TM_sf"/>
</dbReference>
<comment type="similarity">
    <text evidence="8">Belongs to the ABC transporter superfamily. ABCB family. Heavy Metal importer (TC 3.A.1.210) subfamily.</text>
</comment>
<keyword evidence="6 10" id="KW-1133">Transmembrane helix</keyword>
<evidence type="ECO:0000259" key="11">
    <source>
        <dbReference type="PROSITE" id="PS50893"/>
    </source>
</evidence>
<keyword evidence="2" id="KW-0813">Transport</keyword>
<evidence type="ECO:0000256" key="5">
    <source>
        <dbReference type="ARBA" id="ARBA00022840"/>
    </source>
</evidence>
<dbReference type="GO" id="GO:0005524">
    <property type="term" value="F:ATP binding"/>
    <property type="evidence" value="ECO:0007669"/>
    <property type="project" value="UniProtKB-KW"/>
</dbReference>
<dbReference type="Gene3D" id="1.20.1560.10">
    <property type="entry name" value="ABC transporter type 1, transmembrane domain"/>
    <property type="match status" value="2"/>
</dbReference>
<dbReference type="SUPFAM" id="SSF52540">
    <property type="entry name" value="P-loop containing nucleoside triphosphate hydrolases"/>
    <property type="match status" value="1"/>
</dbReference>
<evidence type="ECO:0000313" key="14">
    <source>
        <dbReference type="Proteomes" id="UP001144673"/>
    </source>
</evidence>
<feature type="domain" description="ABC transporter" evidence="11">
    <location>
        <begin position="567"/>
        <end position="801"/>
    </location>
</feature>
<feature type="transmembrane region" description="Helical" evidence="10">
    <location>
        <begin position="282"/>
        <end position="303"/>
    </location>
</feature>
<dbReference type="SMART" id="SM00382">
    <property type="entry name" value="AAA"/>
    <property type="match status" value="1"/>
</dbReference>
<feature type="compositionally biased region" description="Acidic residues" evidence="9">
    <location>
        <begin position="229"/>
        <end position="241"/>
    </location>
</feature>
<feature type="transmembrane region" description="Helical" evidence="10">
    <location>
        <begin position="86"/>
        <end position="105"/>
    </location>
</feature>
<dbReference type="PANTHER" id="PTHR24221:SF503">
    <property type="entry name" value="MITOCHONDRIAL POTASSIUM CHANNEL ATP-BINDING SUBUNIT"/>
    <property type="match status" value="1"/>
</dbReference>
<dbReference type="Pfam" id="PF00664">
    <property type="entry name" value="ABC_membrane"/>
    <property type="match status" value="1"/>
</dbReference>
<feature type="region of interest" description="Disordered" evidence="9">
    <location>
        <begin position="203"/>
        <end position="243"/>
    </location>
</feature>
<evidence type="ECO:0000256" key="9">
    <source>
        <dbReference type="SAM" id="MobiDB-lite"/>
    </source>
</evidence>
<keyword evidence="3 10" id="KW-0812">Transmembrane</keyword>
<dbReference type="KEGG" id="amus:LMH87_010601"/>
<sequence>MESAIGVLNAINIAYPLALVVIFMVVPFIQTIASSKSRPTTHAVTEAQHWRLGWTSPLLALTFVAEAILYHVQSRAERGYSPSPSVIRYVLGSSLAWSLISILLLESKQPAWSKYIIAWMIAASCDIARLVTSYTPKNAVSGWDMAHIVIQLLRVIFALMAAVYVAVALKRTSAKQIPADEETQSLLNGLATTLPGQTSAAYGASRYRDNESDDGKDSDDGNSDKDDITSDDEDMNEDDKEEERIKLLSQKRLEETGWVGYLKGFMIFLPHLIPYRDRFTQLWLLVLFGCIGVDRVTTLLIPIQLAKIVDALTAYQGTGHIPLKELAFYFVLNFPIKLATQIVDNCARTRVSQFSKYQLNSLAFSHVMSLSMDYHTSRSTGKVITAIEQGTNLTFLFDIVLGFGPRMVDLVIAAIYISNKFDASTGVVMLMATLINAYVTAKGNKFTAAVERKYVNSDQEENKVLYDAISNWYTVEIHNRRKFEHERYNSAVMKSLLSIRRYSDVSEIVYSMQELVLELGYMILRLHYLLLGRHKLSNDGPGASASRHGVTAHKEGAKPLQITNCEIEFKDVAFGYGPERQIIHDVSFKVKPGQSIALVGETGSGKSTILKLLYRFYDVTEGSITIDGQDLRDVTLNSLRDSLGAVPQDPSVFDQTIMENLLYARPFATEQDVFEACRLARIHDQILSFPDGYRSRIGERGVRLSGGELQRLAIARVLIRRPRIVVLDEATSAVDSETEASVQLAIKALSEGRTVFTIAHRLSTVVAADRILVVHKGAIVESGTHRELLARDGRYANLWRIQTAANNQALL</sequence>
<feature type="transmembrane region" description="Helical" evidence="10">
    <location>
        <begin position="148"/>
        <end position="169"/>
    </location>
</feature>
<dbReference type="InterPro" id="IPR027417">
    <property type="entry name" value="P-loop_NTPase"/>
</dbReference>
<name>A0A9W8UM54_AKAMU</name>
<dbReference type="GO" id="GO:0016887">
    <property type="term" value="F:ATP hydrolysis activity"/>
    <property type="evidence" value="ECO:0007669"/>
    <property type="project" value="InterPro"/>
</dbReference>
<evidence type="ECO:0000313" key="13">
    <source>
        <dbReference type="EMBL" id="KAJ4154138.1"/>
    </source>
</evidence>
<dbReference type="GO" id="GO:0016020">
    <property type="term" value="C:membrane"/>
    <property type="evidence" value="ECO:0007669"/>
    <property type="project" value="UniProtKB-SubCell"/>
</dbReference>
<dbReference type="FunFam" id="3.40.50.300:FF:000287">
    <property type="entry name" value="Multidrug ABC transporter ATP-binding protein"/>
    <property type="match status" value="1"/>
</dbReference>
<evidence type="ECO:0000256" key="8">
    <source>
        <dbReference type="ARBA" id="ARBA00024363"/>
    </source>
</evidence>
<evidence type="ECO:0008006" key="15">
    <source>
        <dbReference type="Google" id="ProtNLM"/>
    </source>
</evidence>
<comment type="subcellular location">
    <subcellularLocation>
        <location evidence="1">Membrane</location>
        <topology evidence="1">Multi-pass membrane protein</topology>
    </subcellularLocation>
</comment>
<evidence type="ECO:0000259" key="12">
    <source>
        <dbReference type="PROSITE" id="PS50929"/>
    </source>
</evidence>
<dbReference type="RefSeq" id="XP_056054796.1">
    <property type="nucleotide sequence ID" value="XM_056197781.1"/>
</dbReference>
<dbReference type="Gene3D" id="3.40.50.300">
    <property type="entry name" value="P-loop containing nucleotide triphosphate hydrolases"/>
    <property type="match status" value="1"/>
</dbReference>
<dbReference type="Pfam" id="PF00005">
    <property type="entry name" value="ABC_tran"/>
    <property type="match status" value="1"/>
</dbReference>
<keyword evidence="4" id="KW-0547">Nucleotide-binding</keyword>
<dbReference type="AlphaFoldDB" id="A0A9W8UM54"/>
<evidence type="ECO:0000256" key="6">
    <source>
        <dbReference type="ARBA" id="ARBA00022989"/>
    </source>
</evidence>
<dbReference type="GeneID" id="80897760"/>
<feature type="transmembrane region" description="Helical" evidence="10">
    <location>
        <begin position="54"/>
        <end position="74"/>
    </location>
</feature>
<reference evidence="13" key="1">
    <citation type="journal article" date="2023" name="Access Microbiol">
        <title>De-novo genome assembly for Akanthomyces muscarius, a biocontrol agent of insect agricultural pests.</title>
        <authorList>
            <person name="Erdos Z."/>
            <person name="Studholme D.J."/>
            <person name="Raymond B."/>
            <person name="Sharma M."/>
        </authorList>
    </citation>
    <scope>NUCLEOTIDE SEQUENCE</scope>
    <source>
        <strain evidence="13">Ve6</strain>
    </source>
</reference>